<evidence type="ECO:0000256" key="1">
    <source>
        <dbReference type="SAM" id="MobiDB-lite"/>
    </source>
</evidence>
<gene>
    <name evidence="2" type="ORF">AM592_13415</name>
</gene>
<keyword evidence="3" id="KW-1185">Reference proteome</keyword>
<feature type="region of interest" description="Disordered" evidence="1">
    <location>
        <begin position="20"/>
        <end position="60"/>
    </location>
</feature>
<dbReference type="Proteomes" id="UP000067625">
    <property type="component" value="Chromosome"/>
</dbReference>
<evidence type="ECO:0000313" key="3">
    <source>
        <dbReference type="Proteomes" id="UP000067625"/>
    </source>
</evidence>
<dbReference type="EMBL" id="CP012600">
    <property type="protein sequence ID" value="ALC82469.1"/>
    <property type="molecule type" value="Genomic_DNA"/>
</dbReference>
<reference evidence="2 3" key="2">
    <citation type="journal article" date="2016" name="Int. J. Syst. Evol. Microbiol.">
        <title>Bacillus gobiensis sp. nov., isolated from a soil sample.</title>
        <authorList>
            <person name="Liu B."/>
            <person name="Liu G.H."/>
            <person name="Cetin S."/>
            <person name="Schumann P."/>
            <person name="Pan Z.Z."/>
            <person name="Chen Q.Q."/>
        </authorList>
    </citation>
    <scope>NUCLEOTIDE SEQUENCE [LARGE SCALE GENOMIC DNA]</scope>
    <source>
        <strain evidence="2 3">FJAT-4402</strain>
    </source>
</reference>
<organism evidence="2 3">
    <name type="scientific">Bacillus gobiensis</name>
    <dbReference type="NCBI Taxonomy" id="1441095"/>
    <lineage>
        <taxon>Bacteria</taxon>
        <taxon>Bacillati</taxon>
        <taxon>Bacillota</taxon>
        <taxon>Bacilli</taxon>
        <taxon>Bacillales</taxon>
        <taxon>Bacillaceae</taxon>
        <taxon>Bacillus</taxon>
    </lineage>
</organism>
<feature type="compositionally biased region" description="Basic residues" evidence="1">
    <location>
        <begin position="26"/>
        <end position="35"/>
    </location>
</feature>
<proteinExistence type="predicted"/>
<feature type="compositionally biased region" description="Basic and acidic residues" evidence="1">
    <location>
        <begin position="47"/>
        <end position="60"/>
    </location>
</feature>
<name>A0A0M5JBX6_9BACI</name>
<accession>A0A0M5JBX6</accession>
<dbReference type="AlphaFoldDB" id="A0A0M5JBX6"/>
<reference evidence="3" key="1">
    <citation type="submission" date="2015-08" db="EMBL/GenBank/DDBJ databases">
        <title>Genome sequencing project for genomic taxonomy and phylogenomics of Bacillus-like bacteria.</title>
        <authorList>
            <person name="Liu B."/>
            <person name="Wang J."/>
            <person name="Zhu Y."/>
            <person name="Liu G."/>
            <person name="Chen Q."/>
            <person name="Chen Z."/>
            <person name="Lan J."/>
            <person name="Che J."/>
            <person name="Ge C."/>
            <person name="Shi H."/>
            <person name="Pan Z."/>
            <person name="Liu X."/>
        </authorList>
    </citation>
    <scope>NUCLEOTIDE SEQUENCE [LARGE SCALE GENOMIC DNA]</scope>
    <source>
        <strain evidence="3">FJAT-4402</strain>
    </source>
</reference>
<evidence type="ECO:0000313" key="2">
    <source>
        <dbReference type="EMBL" id="ALC82469.1"/>
    </source>
</evidence>
<sequence>MQVDFSYCQQPVWSSCEANYLENGPKKRGRGRKNFRSGQNPVSKADSLPEEKLPESGEVE</sequence>
<protein>
    <submittedName>
        <fullName evidence="2">Uncharacterized protein</fullName>
    </submittedName>
</protein>